<evidence type="ECO:0000256" key="5">
    <source>
        <dbReference type="ARBA" id="ARBA00022833"/>
    </source>
</evidence>
<keyword evidence="4 8" id="KW-0863">Zinc-finger</keyword>
<dbReference type="PANTHER" id="PTHR12887">
    <property type="entry name" value="NANOS PROTEIN"/>
    <property type="match status" value="1"/>
</dbReference>
<accession>A0A9N9WQ19</accession>
<evidence type="ECO:0000256" key="7">
    <source>
        <dbReference type="ARBA" id="ARBA00022884"/>
    </source>
</evidence>
<evidence type="ECO:0000256" key="8">
    <source>
        <dbReference type="PROSITE-ProRule" id="PRU00855"/>
    </source>
</evidence>
<protein>
    <recommendedName>
        <fullName evidence="9">Nanos-type domain-containing protein</fullName>
    </recommendedName>
</protein>
<dbReference type="InterPro" id="IPR038129">
    <property type="entry name" value="Nanos_sf"/>
</dbReference>
<evidence type="ECO:0000259" key="9">
    <source>
        <dbReference type="PROSITE" id="PS51522"/>
    </source>
</evidence>
<dbReference type="GO" id="GO:0006417">
    <property type="term" value="P:regulation of translation"/>
    <property type="evidence" value="ECO:0007669"/>
    <property type="project" value="UniProtKB-UniRule"/>
</dbReference>
<keyword evidence="3" id="KW-0479">Metal-binding</keyword>
<dbReference type="PROSITE" id="PS51522">
    <property type="entry name" value="ZF_NANOS"/>
    <property type="match status" value="1"/>
</dbReference>
<feature type="domain" description="Nanos-type" evidence="9">
    <location>
        <begin position="321"/>
        <end position="379"/>
    </location>
</feature>
<evidence type="ECO:0000313" key="11">
    <source>
        <dbReference type="Proteomes" id="UP001153620"/>
    </source>
</evidence>
<keyword evidence="6 8" id="KW-0810">Translation regulation</keyword>
<evidence type="ECO:0000313" key="10">
    <source>
        <dbReference type="EMBL" id="CAG9804433.1"/>
    </source>
</evidence>
<reference evidence="10" key="1">
    <citation type="submission" date="2022-01" db="EMBL/GenBank/DDBJ databases">
        <authorList>
            <person name="King R."/>
        </authorList>
    </citation>
    <scope>NUCLEOTIDE SEQUENCE</scope>
</reference>
<dbReference type="Pfam" id="PF05741">
    <property type="entry name" value="zf-nanos"/>
    <property type="match status" value="1"/>
</dbReference>
<dbReference type="InterPro" id="IPR024161">
    <property type="entry name" value="Znf_nanos-typ"/>
</dbReference>
<evidence type="ECO:0000256" key="3">
    <source>
        <dbReference type="ARBA" id="ARBA00022723"/>
    </source>
</evidence>
<dbReference type="InterPro" id="IPR008705">
    <property type="entry name" value="Nanos/Xcar2"/>
</dbReference>
<keyword evidence="2" id="KW-0963">Cytoplasm</keyword>
<dbReference type="EMBL" id="OU895878">
    <property type="protein sequence ID" value="CAG9804433.1"/>
    <property type="molecule type" value="Genomic_DNA"/>
</dbReference>
<evidence type="ECO:0000256" key="6">
    <source>
        <dbReference type="ARBA" id="ARBA00022845"/>
    </source>
</evidence>
<reference evidence="10" key="2">
    <citation type="submission" date="2022-10" db="EMBL/GenBank/DDBJ databases">
        <authorList>
            <consortium name="ENA_rothamsted_submissions"/>
            <consortium name="culmorum"/>
            <person name="King R."/>
        </authorList>
    </citation>
    <scope>NUCLEOTIDE SEQUENCE</scope>
</reference>
<sequence>MFYENNYAGSSNQNYSTNYEYQQRSQYQVNYQAVESNGYQEDINKCLSYVNSDYNSYEPSKTYDSTTYLGNSQECSTKDSGIEADLENNSANTSDKKLHTHQNKLEEDDCQLCRDTTVYLLSTPFINYFDYKFAAPDSNSVSLSSDEINYIEYKLLNNFQFATPKKFMHQDLFNGYFIHPSMFVEDMRNVRTDFEYNGSTVDNSEQKMLRENEMQRLYPMTQHYDYKNELYSFHPNANSTPAKYLYDQQQQQQQQFCHVSSPNQYVQSNGLPWKKPVVLDPRLSANYDAVFPSLDVDSNNYNYDKQSTSINAMDNNYVFYYCVFCKNNGESPKIYKTHILRDFIGRICCPKLRRYSCPICGATGDTGIFLFLSKVVCLIACKRSLVCLKNSQTQALVCI</sequence>
<dbReference type="AlphaFoldDB" id="A0A9N9WQ19"/>
<evidence type="ECO:0000256" key="1">
    <source>
        <dbReference type="ARBA" id="ARBA00004496"/>
    </source>
</evidence>
<dbReference type="GO" id="GO:0008270">
    <property type="term" value="F:zinc ion binding"/>
    <property type="evidence" value="ECO:0007669"/>
    <property type="project" value="UniProtKB-KW"/>
</dbReference>
<proteinExistence type="inferred from homology"/>
<evidence type="ECO:0000256" key="4">
    <source>
        <dbReference type="ARBA" id="ARBA00022771"/>
    </source>
</evidence>
<dbReference type="Proteomes" id="UP001153620">
    <property type="component" value="Chromosome 2"/>
</dbReference>
<keyword evidence="5" id="KW-0862">Zinc</keyword>
<keyword evidence="7 8" id="KW-0694">RNA-binding</keyword>
<evidence type="ECO:0000256" key="2">
    <source>
        <dbReference type="ARBA" id="ARBA00022490"/>
    </source>
</evidence>
<comment type="similarity">
    <text evidence="8">Belongs to the nanos family.</text>
</comment>
<keyword evidence="11" id="KW-1185">Reference proteome</keyword>
<comment type="subcellular location">
    <subcellularLocation>
        <location evidence="1">Cytoplasm</location>
    </subcellularLocation>
</comment>
<dbReference type="Gene3D" id="4.10.60.30">
    <property type="entry name" value="Nanos, RNA-binding domain"/>
    <property type="match status" value="1"/>
</dbReference>
<gene>
    <name evidence="10" type="ORF">CHIRRI_LOCUS7322</name>
</gene>
<dbReference type="GO" id="GO:0003723">
    <property type="term" value="F:RNA binding"/>
    <property type="evidence" value="ECO:0007669"/>
    <property type="project" value="UniProtKB-UniRule"/>
</dbReference>
<dbReference type="GO" id="GO:0005737">
    <property type="term" value="C:cytoplasm"/>
    <property type="evidence" value="ECO:0007669"/>
    <property type="project" value="UniProtKB-SubCell"/>
</dbReference>
<name>A0A9N9WQ19_9DIPT</name>
<dbReference type="OrthoDB" id="10010129at2759"/>
<organism evidence="10 11">
    <name type="scientific">Chironomus riparius</name>
    <dbReference type="NCBI Taxonomy" id="315576"/>
    <lineage>
        <taxon>Eukaryota</taxon>
        <taxon>Metazoa</taxon>
        <taxon>Ecdysozoa</taxon>
        <taxon>Arthropoda</taxon>
        <taxon>Hexapoda</taxon>
        <taxon>Insecta</taxon>
        <taxon>Pterygota</taxon>
        <taxon>Neoptera</taxon>
        <taxon>Endopterygota</taxon>
        <taxon>Diptera</taxon>
        <taxon>Nematocera</taxon>
        <taxon>Chironomoidea</taxon>
        <taxon>Chironomidae</taxon>
        <taxon>Chironominae</taxon>
        <taxon>Chironomus</taxon>
    </lineage>
</organism>